<dbReference type="PANTHER" id="PTHR45913:SF21">
    <property type="entry name" value="DUF4371 DOMAIN-CONTAINING PROTEIN"/>
    <property type="match status" value="1"/>
</dbReference>
<dbReference type="Pfam" id="PF18658">
    <property type="entry name" value="zf-C2H2_12"/>
    <property type="match status" value="1"/>
</dbReference>
<dbReference type="GeneID" id="113098881"/>
<feature type="domain" description="SPIN-DOC-like zinc-finger" evidence="2">
    <location>
        <begin position="18"/>
        <end position="64"/>
    </location>
</feature>
<reference evidence="4" key="1">
    <citation type="submission" date="2025-08" db="UniProtKB">
        <authorList>
            <consortium name="RefSeq"/>
        </authorList>
    </citation>
    <scope>IDENTIFICATION</scope>
    <source>
        <strain evidence="4">Wakin</strain>
        <tissue evidence="4">Muscle</tissue>
    </source>
</reference>
<evidence type="ECO:0000259" key="1">
    <source>
        <dbReference type="Pfam" id="PF05699"/>
    </source>
</evidence>
<keyword evidence="3" id="KW-1185">Reference proteome</keyword>
<evidence type="ECO:0000259" key="2">
    <source>
        <dbReference type="Pfam" id="PF18658"/>
    </source>
</evidence>
<dbReference type="OrthoDB" id="8934564at2759"/>
<gene>
    <name evidence="4" type="primary">LOC113098881</name>
</gene>
<dbReference type="Pfam" id="PF05699">
    <property type="entry name" value="Dimer_Tnp_hAT"/>
    <property type="match status" value="1"/>
</dbReference>
<accession>A0A6P6PF55</accession>
<dbReference type="Proteomes" id="UP000515129">
    <property type="component" value="Unplaced"/>
</dbReference>
<dbReference type="InterPro" id="IPR012337">
    <property type="entry name" value="RNaseH-like_sf"/>
</dbReference>
<sequence>MSLSRKRKVDQENRVFKDDWTERYAFILPQSSTKPFCLICNETVGVVKSGNVKRHYETKHGHFERQYPQNTEVRTAKLRQLNTSYESTNKLLVRAVTQQDRATEASFRVAWVLGKNKKPFTDAEIVKECLVEIADALFEGKERQEMSEKFKKIPLSHDTLTRRTEVLAHDLVNQLTDDIKDAPCLSLAVDESTDSTDQAQLCVFVRYFSKAKGTLCEDILGLTPLCHTRGEDIYEAIIQMLNERGIDVKHIVSITTDGAPAMIGKEKGAVQRLKEQHSDLLTYHCIIHQSMLCASLGKEYSDVMETIMKLVNYLRASSALQHRLLRAFLTEVNAAYDDLLLHNNVRWLSKGKVLERFWAIRTDLEMFLSQQKNVKARHYLDFLRDNDTMEVVAFLVDITSHLNELNLKLQGQGNTVCDLMAAVRSFERRLEIFKSDITGPHIHFPTLLQQTNGNHHHHHLSFLEKLAENFRMRFEGFNVGRQVLLCITSPFLVKNVEEFSKEIKSIFPWASMASLQTELIDLQENVVLQEVDCDTVTFWTKMVTAENFPNLQKVAICVLTMFGSTYRCESAFSAMNAIKNSHRSSLTNEHLGQCLRLATTPFVPRFRQLMGERQCHFSH</sequence>
<dbReference type="PANTHER" id="PTHR45913">
    <property type="entry name" value="EPM2A-INTERACTING PROTEIN 1"/>
    <property type="match status" value="1"/>
</dbReference>
<name>A0A6P6PF55_CARAU</name>
<dbReference type="InterPro" id="IPR008906">
    <property type="entry name" value="HATC_C_dom"/>
</dbReference>
<feature type="domain" description="HAT C-terminal dimerisation" evidence="1">
    <location>
        <begin position="522"/>
        <end position="594"/>
    </location>
</feature>
<dbReference type="AlphaFoldDB" id="A0A6P6PF55"/>
<dbReference type="SUPFAM" id="SSF53098">
    <property type="entry name" value="Ribonuclease H-like"/>
    <property type="match status" value="1"/>
</dbReference>
<proteinExistence type="predicted"/>
<dbReference type="InterPro" id="IPR040647">
    <property type="entry name" value="SPIN-DOC_Znf-C2H2"/>
</dbReference>
<protein>
    <submittedName>
        <fullName evidence="4">SCAN domain-containing protein 3-like</fullName>
    </submittedName>
</protein>
<organism evidence="3 4">
    <name type="scientific">Carassius auratus</name>
    <name type="common">Goldfish</name>
    <dbReference type="NCBI Taxonomy" id="7957"/>
    <lineage>
        <taxon>Eukaryota</taxon>
        <taxon>Metazoa</taxon>
        <taxon>Chordata</taxon>
        <taxon>Craniata</taxon>
        <taxon>Vertebrata</taxon>
        <taxon>Euteleostomi</taxon>
        <taxon>Actinopterygii</taxon>
        <taxon>Neopterygii</taxon>
        <taxon>Teleostei</taxon>
        <taxon>Ostariophysi</taxon>
        <taxon>Cypriniformes</taxon>
        <taxon>Cyprinidae</taxon>
        <taxon>Cyprininae</taxon>
        <taxon>Carassius</taxon>
    </lineage>
</organism>
<evidence type="ECO:0000313" key="3">
    <source>
        <dbReference type="Proteomes" id="UP000515129"/>
    </source>
</evidence>
<dbReference type="GO" id="GO:0046983">
    <property type="term" value="F:protein dimerization activity"/>
    <property type="evidence" value="ECO:0007669"/>
    <property type="project" value="InterPro"/>
</dbReference>
<evidence type="ECO:0000313" key="4">
    <source>
        <dbReference type="RefSeq" id="XP_026119713.1"/>
    </source>
</evidence>
<dbReference type="KEGG" id="caua:113098881"/>
<dbReference type="RefSeq" id="XP_026119713.1">
    <property type="nucleotide sequence ID" value="XM_026263928.1"/>
</dbReference>